<dbReference type="GO" id="GO:0003676">
    <property type="term" value="F:nucleic acid binding"/>
    <property type="evidence" value="ECO:0007669"/>
    <property type="project" value="InterPro"/>
</dbReference>
<keyword evidence="1" id="KW-0863">Zinc-finger</keyword>
<evidence type="ECO:0000313" key="5">
    <source>
        <dbReference type="Proteomes" id="UP001165121"/>
    </source>
</evidence>
<evidence type="ECO:0000259" key="3">
    <source>
        <dbReference type="PROSITE" id="PS50158"/>
    </source>
</evidence>
<keyword evidence="1" id="KW-0479">Metal-binding</keyword>
<reference evidence="4" key="1">
    <citation type="submission" date="2023-04" db="EMBL/GenBank/DDBJ databases">
        <title>Phytophthora fragariaefolia NBRC 109709.</title>
        <authorList>
            <person name="Ichikawa N."/>
            <person name="Sato H."/>
            <person name="Tonouchi N."/>
        </authorList>
    </citation>
    <scope>NUCLEOTIDE SEQUENCE</scope>
    <source>
        <strain evidence="4">NBRC 109709</strain>
    </source>
</reference>
<feature type="domain" description="CCHC-type" evidence="3">
    <location>
        <begin position="430"/>
        <end position="445"/>
    </location>
</feature>
<comment type="caution">
    <text evidence="4">The sequence shown here is derived from an EMBL/GenBank/DDBJ whole genome shotgun (WGS) entry which is preliminary data.</text>
</comment>
<feature type="region of interest" description="Disordered" evidence="2">
    <location>
        <begin position="444"/>
        <end position="472"/>
    </location>
</feature>
<feature type="region of interest" description="Disordered" evidence="2">
    <location>
        <begin position="110"/>
        <end position="144"/>
    </location>
</feature>
<sequence>MINLRNLIASRIALEWFRAYGNGNSNWNIVKNYGYGYNIRAASAVSIAEVLEFNRVGKNQSRWFNWAKTLHCAVSTLAVRHRALDTLHERHLEAHDNCAHARQLNDKKNAQVTSNDQPVAAQEPQAGPPARERSGDSQEETTSEVNATAALLDAIKLLTNRLDVIERAVTPSGVRQGTVSPEQPQLRGSIFRNAIEHGSMGMHRMQLNELGDDQRGVQTPGALAHGSFYGGVPQPQYQEHRPPQFRLANIGTVAGGRLLTLRAMGADVYRPSRYGREDLRVSLVGGGEAEQARTAPCREGWSILSRVGEHVVDDLPVPVLRVGADERDGHCALVHARRGSNVHGAERHGPIIALMRATDASPAMVLQNIIRHASSRFSPTLLGRYNETRPDLMLHAQELVQFAQRFDTDAINRKDAGKDVVNAVSHTRQCYNCGKPGHFARVCPQPKRQKNPEGGKPKGWTLAATEGPSEDESWILDSGASRHLVKDASELRDAKECAETELLTQPAGNLLRVTQVGTILFR</sequence>
<gene>
    <name evidence="4" type="ORF">Pfra01_001525800</name>
</gene>
<evidence type="ECO:0000256" key="2">
    <source>
        <dbReference type="SAM" id="MobiDB-lite"/>
    </source>
</evidence>
<dbReference type="PROSITE" id="PS50158">
    <property type="entry name" value="ZF_CCHC"/>
    <property type="match status" value="1"/>
</dbReference>
<dbReference type="Gene3D" id="4.10.60.10">
    <property type="entry name" value="Zinc finger, CCHC-type"/>
    <property type="match status" value="1"/>
</dbReference>
<keyword evidence="1" id="KW-0862">Zinc</keyword>
<evidence type="ECO:0000256" key="1">
    <source>
        <dbReference type="PROSITE-ProRule" id="PRU00047"/>
    </source>
</evidence>
<keyword evidence="5" id="KW-1185">Reference proteome</keyword>
<dbReference type="SMART" id="SM00343">
    <property type="entry name" value="ZnF_C2HC"/>
    <property type="match status" value="1"/>
</dbReference>
<accession>A0A9W7CXA2</accession>
<dbReference type="InterPro" id="IPR036875">
    <property type="entry name" value="Znf_CCHC_sf"/>
</dbReference>
<protein>
    <submittedName>
        <fullName evidence="4">Unnamed protein product</fullName>
    </submittedName>
</protein>
<dbReference type="GO" id="GO:0008270">
    <property type="term" value="F:zinc ion binding"/>
    <property type="evidence" value="ECO:0007669"/>
    <property type="project" value="UniProtKB-KW"/>
</dbReference>
<dbReference type="Proteomes" id="UP001165121">
    <property type="component" value="Unassembled WGS sequence"/>
</dbReference>
<organism evidence="4 5">
    <name type="scientific">Phytophthora fragariaefolia</name>
    <dbReference type="NCBI Taxonomy" id="1490495"/>
    <lineage>
        <taxon>Eukaryota</taxon>
        <taxon>Sar</taxon>
        <taxon>Stramenopiles</taxon>
        <taxon>Oomycota</taxon>
        <taxon>Peronosporomycetes</taxon>
        <taxon>Peronosporales</taxon>
        <taxon>Peronosporaceae</taxon>
        <taxon>Phytophthora</taxon>
    </lineage>
</organism>
<dbReference type="EMBL" id="BSXT01001649">
    <property type="protein sequence ID" value="GMF44170.1"/>
    <property type="molecule type" value="Genomic_DNA"/>
</dbReference>
<dbReference type="OrthoDB" id="146748at2759"/>
<dbReference type="AlphaFoldDB" id="A0A9W7CXA2"/>
<name>A0A9W7CXA2_9STRA</name>
<dbReference type="SUPFAM" id="SSF57756">
    <property type="entry name" value="Retrovirus zinc finger-like domains"/>
    <property type="match status" value="1"/>
</dbReference>
<dbReference type="InterPro" id="IPR001878">
    <property type="entry name" value="Znf_CCHC"/>
</dbReference>
<proteinExistence type="predicted"/>
<dbReference type="Pfam" id="PF00098">
    <property type="entry name" value="zf-CCHC"/>
    <property type="match status" value="1"/>
</dbReference>
<evidence type="ECO:0000313" key="4">
    <source>
        <dbReference type="EMBL" id="GMF44170.1"/>
    </source>
</evidence>